<organism evidence="1 2">
    <name type="scientific">Hymenobacter monticola</name>
    <dbReference type="NCBI Taxonomy" id="1705399"/>
    <lineage>
        <taxon>Bacteria</taxon>
        <taxon>Pseudomonadati</taxon>
        <taxon>Bacteroidota</taxon>
        <taxon>Cytophagia</taxon>
        <taxon>Cytophagales</taxon>
        <taxon>Hymenobacteraceae</taxon>
        <taxon>Hymenobacter</taxon>
    </lineage>
</organism>
<protein>
    <submittedName>
        <fullName evidence="1">Uncharacterized protein</fullName>
    </submittedName>
</protein>
<accession>A0ABY4B110</accession>
<dbReference type="EMBL" id="CP094534">
    <property type="protein sequence ID" value="UOE32809.1"/>
    <property type="molecule type" value="Genomic_DNA"/>
</dbReference>
<evidence type="ECO:0000313" key="1">
    <source>
        <dbReference type="EMBL" id="UOE32809.1"/>
    </source>
</evidence>
<dbReference type="RefSeq" id="WP_243512029.1">
    <property type="nucleotide sequence ID" value="NZ_CP094534.1"/>
</dbReference>
<reference evidence="1 2" key="1">
    <citation type="submission" date="2022-03" db="EMBL/GenBank/DDBJ databases">
        <title>Hymenobactersp. isolated from the air.</title>
        <authorList>
            <person name="Won M."/>
            <person name="Kwon S.-W."/>
        </authorList>
    </citation>
    <scope>NUCLEOTIDE SEQUENCE [LARGE SCALE GENOMIC DNA]</scope>
    <source>
        <strain evidence="1 2">KACC 22596</strain>
    </source>
</reference>
<evidence type="ECO:0000313" key="2">
    <source>
        <dbReference type="Proteomes" id="UP000831390"/>
    </source>
</evidence>
<gene>
    <name evidence="1" type="ORF">MTP16_16940</name>
</gene>
<sequence length="80" mass="8769">MYTPQAADLSYPLKGGGTYCPAENGFTDPTGLFEGVLPSREGDINTQNLFFTNPETKQVIKLKGDDETGQMMYTLIEGDE</sequence>
<dbReference type="Proteomes" id="UP000831390">
    <property type="component" value="Chromosome"/>
</dbReference>
<proteinExistence type="predicted"/>
<name>A0ABY4B110_9BACT</name>
<keyword evidence="2" id="KW-1185">Reference proteome</keyword>